<dbReference type="Proteomes" id="UP000290283">
    <property type="component" value="Unassembled WGS sequence"/>
</dbReference>
<dbReference type="OrthoDB" id="9763897at2"/>
<keyword evidence="5" id="KW-1185">Reference proteome</keyword>
<gene>
    <name evidence="4" type="ORF">EQG63_06965</name>
</gene>
<proteinExistence type="predicted"/>
<evidence type="ECO:0000313" key="5">
    <source>
        <dbReference type="Proteomes" id="UP000290283"/>
    </source>
</evidence>
<dbReference type="PANTHER" id="PTHR30329:SF21">
    <property type="entry name" value="LIPOPROTEIN YIAD-RELATED"/>
    <property type="match status" value="1"/>
</dbReference>
<dbReference type="GO" id="GO:0016020">
    <property type="term" value="C:membrane"/>
    <property type="evidence" value="ECO:0007669"/>
    <property type="project" value="UniProtKB-UniRule"/>
</dbReference>
<feature type="region of interest" description="Disordered" evidence="2">
    <location>
        <begin position="268"/>
        <end position="299"/>
    </location>
</feature>
<evidence type="ECO:0000256" key="1">
    <source>
        <dbReference type="PROSITE-ProRule" id="PRU00473"/>
    </source>
</evidence>
<name>A0A4Q1K441_9FLAO</name>
<dbReference type="RefSeq" id="WP_129435639.1">
    <property type="nucleotide sequence ID" value="NZ_SBKO01000002.1"/>
</dbReference>
<comment type="caution">
    <text evidence="4">The sequence shown here is derived from an EMBL/GenBank/DDBJ whole genome shotgun (WGS) entry which is preliminary data.</text>
</comment>
<evidence type="ECO:0000259" key="3">
    <source>
        <dbReference type="PROSITE" id="PS51123"/>
    </source>
</evidence>
<dbReference type="InterPro" id="IPR006665">
    <property type="entry name" value="OmpA-like"/>
</dbReference>
<feature type="domain" description="OmpA-like" evidence="3">
    <location>
        <begin position="183"/>
        <end position="299"/>
    </location>
</feature>
<dbReference type="InterPro" id="IPR050330">
    <property type="entry name" value="Bact_OuterMem_StrucFunc"/>
</dbReference>
<sequence>MSKQTTYLLGILATIVLGSLLYSKFCCKCCEPKDKTAPNTTKVNTDIESAFHLKGSDFEYNTEKNFNFSNNFFNHLEPVDANINIGIEKLKTYFDKKPNGSLLITGYCLTTEKNTSAFPNLGFARANDVKNYFISKGIPSNRFEINGEIKAALTADNQTLVGPITYAVSNDIVDTKGDDWNALKEKITEDPLILYFNTNQTEINLTPEERQKIADLSTYLDHVQNAKISCVGHSDSVGDRNINIQLGKERADFAKEYLVKNGINPERIEATSKGPDEPIADNLTPEGKAKNRRTVITLK</sequence>
<dbReference type="CDD" id="cd07185">
    <property type="entry name" value="OmpA_C-like"/>
    <property type="match status" value="1"/>
</dbReference>
<dbReference type="AlphaFoldDB" id="A0A4Q1K441"/>
<protein>
    <submittedName>
        <fullName evidence="4">Flagellar motor protein MotB</fullName>
    </submittedName>
</protein>
<dbReference type="EMBL" id="SBKO01000002">
    <property type="protein sequence ID" value="RXR19181.1"/>
    <property type="molecule type" value="Genomic_DNA"/>
</dbReference>
<accession>A0A4Q1K441</accession>
<keyword evidence="4" id="KW-0966">Cell projection</keyword>
<keyword evidence="1" id="KW-0472">Membrane</keyword>
<evidence type="ECO:0000256" key="2">
    <source>
        <dbReference type="SAM" id="MobiDB-lite"/>
    </source>
</evidence>
<dbReference type="PANTHER" id="PTHR30329">
    <property type="entry name" value="STATOR ELEMENT OF FLAGELLAR MOTOR COMPLEX"/>
    <property type="match status" value="1"/>
</dbReference>
<dbReference type="InterPro" id="IPR036737">
    <property type="entry name" value="OmpA-like_sf"/>
</dbReference>
<dbReference type="PRINTS" id="PR01023">
    <property type="entry name" value="NAFLGMOTY"/>
</dbReference>
<reference evidence="5" key="1">
    <citation type="submission" date="2019-01" db="EMBL/GenBank/DDBJ databases">
        <title>Cytophagaceae bacterium strain CAR-16.</title>
        <authorList>
            <person name="Chen W.-M."/>
        </authorList>
    </citation>
    <scope>NUCLEOTIDE SEQUENCE [LARGE SCALE GENOMIC DNA]</scope>
    <source>
        <strain evidence="5">LLJ-11</strain>
    </source>
</reference>
<organism evidence="4 5">
    <name type="scientific">Flavobacterium amnicola</name>
    <dbReference type="NCBI Taxonomy" id="2506422"/>
    <lineage>
        <taxon>Bacteria</taxon>
        <taxon>Pseudomonadati</taxon>
        <taxon>Bacteroidota</taxon>
        <taxon>Flavobacteriia</taxon>
        <taxon>Flavobacteriales</taxon>
        <taxon>Flavobacteriaceae</taxon>
        <taxon>Flavobacterium</taxon>
    </lineage>
</organism>
<evidence type="ECO:0000313" key="4">
    <source>
        <dbReference type="EMBL" id="RXR19181.1"/>
    </source>
</evidence>
<dbReference type="PROSITE" id="PS51123">
    <property type="entry name" value="OMPA_2"/>
    <property type="match status" value="1"/>
</dbReference>
<dbReference type="Gene3D" id="3.30.1330.60">
    <property type="entry name" value="OmpA-like domain"/>
    <property type="match status" value="2"/>
</dbReference>
<keyword evidence="4" id="KW-0282">Flagellum</keyword>
<keyword evidence="4" id="KW-0969">Cilium</keyword>
<dbReference type="SUPFAM" id="SSF103088">
    <property type="entry name" value="OmpA-like"/>
    <property type="match status" value="2"/>
</dbReference>
<dbReference type="Pfam" id="PF00691">
    <property type="entry name" value="OmpA"/>
    <property type="match status" value="1"/>
</dbReference>